<evidence type="ECO:0000256" key="5">
    <source>
        <dbReference type="ARBA" id="ARBA00019371"/>
    </source>
</evidence>
<proteinExistence type="inferred from homology"/>
<dbReference type="InterPro" id="IPR001926">
    <property type="entry name" value="TrpB-like_PALP"/>
</dbReference>
<evidence type="ECO:0000256" key="11">
    <source>
        <dbReference type="ARBA" id="ARBA00033075"/>
    </source>
</evidence>
<evidence type="ECO:0000313" key="15">
    <source>
        <dbReference type="Proteomes" id="UP000268048"/>
    </source>
</evidence>
<evidence type="ECO:0000256" key="6">
    <source>
        <dbReference type="ARBA" id="ARBA00022605"/>
    </source>
</evidence>
<evidence type="ECO:0000256" key="7">
    <source>
        <dbReference type="ARBA" id="ARBA00022679"/>
    </source>
</evidence>
<keyword evidence="6" id="KW-0028">Amino-acid biosynthesis</keyword>
<dbReference type="GO" id="GO:0004124">
    <property type="term" value="F:cysteine synthase activity"/>
    <property type="evidence" value="ECO:0007669"/>
    <property type="project" value="UniProtKB-EC"/>
</dbReference>
<dbReference type="AlphaFoldDB" id="A0A3G7TQL3"/>
<dbReference type="InterPro" id="IPR050214">
    <property type="entry name" value="Cys_Synth/Cystath_Beta-Synth"/>
</dbReference>
<dbReference type="Pfam" id="PF00291">
    <property type="entry name" value="PALP"/>
    <property type="match status" value="1"/>
</dbReference>
<evidence type="ECO:0000313" key="14">
    <source>
        <dbReference type="EMBL" id="AZE49394.1"/>
    </source>
</evidence>
<feature type="domain" description="Tryptophan synthase beta chain-like PALP" evidence="13">
    <location>
        <begin position="4"/>
        <end position="277"/>
    </location>
</feature>
<dbReference type="SUPFAM" id="SSF53686">
    <property type="entry name" value="Tryptophan synthase beta subunit-like PLP-dependent enzymes"/>
    <property type="match status" value="1"/>
</dbReference>
<sequence length="289" mass="31187">MRMGTLSANLGITVYAKLESFNPGRSHKARIALGMVLDAERKGRLTRGSGQAIIEPSGGNTGIGLAMVANLLGYRVVLVIPDNYSQEKRKLLELYGAQVVLSDSRLGNNSHGEKAMELQLEHPHYVMLNQQRNSANPETHRRSTAKEILEDFSAQPMDCFVGGIGTGGHITGIGEVLKGGWPSLQVYGVEPEGCSLLRGVHAAHEIQGLSIGIVPDILNLSVLDGMIGVAKAECLEMVRLLMRTESISLGISSAANFVAITKLAPSLREGSHVLTMIYDDVDSYITYFE</sequence>
<protein>
    <recommendedName>
        <fullName evidence="5">Cysteine synthase</fullName>
        <ecNumber evidence="4">2.5.1.47</ecNumber>
    </recommendedName>
    <alternativeName>
        <fullName evidence="10">O-acetylserine (thiol)-lyase</fullName>
    </alternativeName>
    <alternativeName>
        <fullName evidence="11">O-acetylserine sulfhydrylase</fullName>
    </alternativeName>
</protein>
<comment type="cofactor">
    <cofactor evidence="1">
        <name>pyridoxal 5'-phosphate</name>
        <dbReference type="ChEBI" id="CHEBI:597326"/>
    </cofactor>
</comment>
<accession>A0A3G7TQL3</accession>
<dbReference type="EMBL" id="CP027753">
    <property type="protein sequence ID" value="AZE49394.1"/>
    <property type="molecule type" value="Genomic_DNA"/>
</dbReference>
<reference evidence="14 15" key="1">
    <citation type="submission" date="2018-03" db="EMBL/GenBank/DDBJ databases">
        <title>Diversity of phytobeneficial traits revealed by whole-genome analysis of worldwide-isolated phenazine-producing Pseudomonas spp.</title>
        <authorList>
            <person name="Biessy A."/>
            <person name="Novinscak A."/>
            <person name="Blom J."/>
            <person name="Leger G."/>
            <person name="Thomashow L.S."/>
            <person name="Cazorla F.M."/>
            <person name="Josic D."/>
            <person name="Filion M."/>
        </authorList>
    </citation>
    <scope>NUCLEOTIDE SEQUENCE [LARGE SCALE GENOMIC DNA]</scope>
    <source>
        <strain evidence="14 15">B25</strain>
    </source>
</reference>
<name>A0A3G7TQL3_9PSED</name>
<dbReference type="CDD" id="cd01561">
    <property type="entry name" value="CBS_like"/>
    <property type="match status" value="1"/>
</dbReference>
<evidence type="ECO:0000256" key="3">
    <source>
        <dbReference type="ARBA" id="ARBA00007103"/>
    </source>
</evidence>
<dbReference type="Gene3D" id="3.40.50.1100">
    <property type="match status" value="2"/>
</dbReference>
<dbReference type="FunFam" id="3.40.50.1100:FF:000016">
    <property type="entry name" value="Cysteine synthase A"/>
    <property type="match status" value="1"/>
</dbReference>
<comment type="similarity">
    <text evidence="3">Belongs to the cysteine synthase/cystathionine beta-synthase family.</text>
</comment>
<evidence type="ECO:0000256" key="12">
    <source>
        <dbReference type="ARBA" id="ARBA00047931"/>
    </source>
</evidence>
<dbReference type="EC" id="2.5.1.47" evidence="4"/>
<evidence type="ECO:0000259" key="13">
    <source>
        <dbReference type="Pfam" id="PF00291"/>
    </source>
</evidence>
<keyword evidence="7 14" id="KW-0808">Transferase</keyword>
<gene>
    <name evidence="14" type="ORF">C4K04_3724</name>
</gene>
<evidence type="ECO:0000256" key="4">
    <source>
        <dbReference type="ARBA" id="ARBA00012681"/>
    </source>
</evidence>
<evidence type="ECO:0000256" key="9">
    <source>
        <dbReference type="ARBA" id="ARBA00023192"/>
    </source>
</evidence>
<comment type="pathway">
    <text evidence="2">Amino-acid biosynthesis; L-cysteine biosynthesis; L-cysteine from L-serine: step 2/2.</text>
</comment>
<evidence type="ECO:0000256" key="10">
    <source>
        <dbReference type="ARBA" id="ARBA00030296"/>
    </source>
</evidence>
<dbReference type="PANTHER" id="PTHR10314">
    <property type="entry name" value="CYSTATHIONINE BETA-SYNTHASE"/>
    <property type="match status" value="1"/>
</dbReference>
<organism evidence="14 15">
    <name type="scientific">Pseudomonas chlororaphis</name>
    <dbReference type="NCBI Taxonomy" id="587753"/>
    <lineage>
        <taxon>Bacteria</taxon>
        <taxon>Pseudomonadati</taxon>
        <taxon>Pseudomonadota</taxon>
        <taxon>Gammaproteobacteria</taxon>
        <taxon>Pseudomonadales</taxon>
        <taxon>Pseudomonadaceae</taxon>
        <taxon>Pseudomonas</taxon>
    </lineage>
</organism>
<evidence type="ECO:0000256" key="8">
    <source>
        <dbReference type="ARBA" id="ARBA00022898"/>
    </source>
</evidence>
<keyword evidence="9" id="KW-0198">Cysteine biosynthesis</keyword>
<dbReference type="InterPro" id="IPR036052">
    <property type="entry name" value="TrpB-like_PALP_sf"/>
</dbReference>
<keyword evidence="8" id="KW-0663">Pyridoxal phosphate</keyword>
<evidence type="ECO:0000256" key="2">
    <source>
        <dbReference type="ARBA" id="ARBA00004962"/>
    </source>
</evidence>
<comment type="catalytic activity">
    <reaction evidence="12">
        <text>O-acetyl-L-serine + hydrogen sulfide = L-cysteine + acetate</text>
        <dbReference type="Rhea" id="RHEA:14829"/>
        <dbReference type="ChEBI" id="CHEBI:29919"/>
        <dbReference type="ChEBI" id="CHEBI:30089"/>
        <dbReference type="ChEBI" id="CHEBI:35235"/>
        <dbReference type="ChEBI" id="CHEBI:58340"/>
        <dbReference type="EC" id="2.5.1.47"/>
    </reaction>
</comment>
<evidence type="ECO:0000256" key="1">
    <source>
        <dbReference type="ARBA" id="ARBA00001933"/>
    </source>
</evidence>
<dbReference type="Proteomes" id="UP000268048">
    <property type="component" value="Chromosome"/>
</dbReference>